<accession>A0A0C2FG92</accession>
<name>A0A0C2FG92_9BILA</name>
<proteinExistence type="predicted"/>
<dbReference type="EMBL" id="KN781378">
    <property type="protein sequence ID" value="KIH43966.1"/>
    <property type="molecule type" value="Genomic_DNA"/>
</dbReference>
<gene>
    <name evidence="2" type="ORF">ANCDUO_26021</name>
</gene>
<feature type="transmembrane region" description="Helical" evidence="1">
    <location>
        <begin position="53"/>
        <end position="75"/>
    </location>
</feature>
<feature type="non-terminal residue" evidence="2">
    <location>
        <position position="76"/>
    </location>
</feature>
<dbReference type="Proteomes" id="UP000054047">
    <property type="component" value="Unassembled WGS sequence"/>
</dbReference>
<keyword evidence="1" id="KW-1133">Transmembrane helix</keyword>
<sequence length="76" mass="7706">MVQGKPRRCSNGRGAAPSCEACQAHGGLGRMKERMAKQGQEAMKKALQNARGAGAGIGLIAAAGAAVYGISQAMFT</sequence>
<keyword evidence="3" id="KW-1185">Reference proteome</keyword>
<evidence type="ECO:0000256" key="1">
    <source>
        <dbReference type="SAM" id="Phobius"/>
    </source>
</evidence>
<evidence type="ECO:0000313" key="2">
    <source>
        <dbReference type="EMBL" id="KIH43966.1"/>
    </source>
</evidence>
<evidence type="ECO:0000313" key="3">
    <source>
        <dbReference type="Proteomes" id="UP000054047"/>
    </source>
</evidence>
<keyword evidence="1" id="KW-0812">Transmembrane</keyword>
<protein>
    <submittedName>
        <fullName evidence="2">Uncharacterized protein</fullName>
    </submittedName>
</protein>
<reference evidence="2 3" key="1">
    <citation type="submission" date="2013-12" db="EMBL/GenBank/DDBJ databases">
        <title>Draft genome of the parsitic nematode Ancylostoma duodenale.</title>
        <authorList>
            <person name="Mitreva M."/>
        </authorList>
    </citation>
    <scope>NUCLEOTIDE SEQUENCE [LARGE SCALE GENOMIC DNA]</scope>
    <source>
        <strain evidence="2 3">Zhejiang</strain>
    </source>
</reference>
<keyword evidence="1" id="KW-0472">Membrane</keyword>
<organism evidence="2 3">
    <name type="scientific">Ancylostoma duodenale</name>
    <dbReference type="NCBI Taxonomy" id="51022"/>
    <lineage>
        <taxon>Eukaryota</taxon>
        <taxon>Metazoa</taxon>
        <taxon>Ecdysozoa</taxon>
        <taxon>Nematoda</taxon>
        <taxon>Chromadorea</taxon>
        <taxon>Rhabditida</taxon>
        <taxon>Rhabditina</taxon>
        <taxon>Rhabditomorpha</taxon>
        <taxon>Strongyloidea</taxon>
        <taxon>Ancylostomatidae</taxon>
        <taxon>Ancylostomatinae</taxon>
        <taxon>Ancylostoma</taxon>
    </lineage>
</organism>
<dbReference type="AlphaFoldDB" id="A0A0C2FG92"/>